<dbReference type="PANTHER" id="PTHR11076">
    <property type="entry name" value="DNA REPAIR POLYMERASE UMUC / TRANSFERASE FAMILY MEMBER"/>
    <property type="match status" value="1"/>
</dbReference>
<protein>
    <recommendedName>
        <fullName evidence="15">DNA polymerase IV</fullName>
        <shortName evidence="15">Pol IV</shortName>
        <ecNumber evidence="15">2.7.7.7</ecNumber>
    </recommendedName>
</protein>
<evidence type="ECO:0000256" key="3">
    <source>
        <dbReference type="ARBA" id="ARBA00022457"/>
    </source>
</evidence>
<evidence type="ECO:0000256" key="13">
    <source>
        <dbReference type="ARBA" id="ARBA00023204"/>
    </source>
</evidence>
<evidence type="ECO:0000256" key="9">
    <source>
        <dbReference type="ARBA" id="ARBA00022763"/>
    </source>
</evidence>
<keyword evidence="6 15" id="KW-0548">Nucleotidyltransferase</keyword>
<dbReference type="InterPro" id="IPR043128">
    <property type="entry name" value="Rev_trsase/Diguanyl_cyclase"/>
</dbReference>
<keyword evidence="9 15" id="KW-0227">DNA damage</keyword>
<dbReference type="Gene3D" id="3.40.1170.60">
    <property type="match status" value="1"/>
</dbReference>
<evidence type="ECO:0000259" key="16">
    <source>
        <dbReference type="PROSITE" id="PS50173"/>
    </source>
</evidence>
<reference evidence="17" key="1">
    <citation type="submission" date="2020-10" db="EMBL/GenBank/DDBJ databases">
        <authorList>
            <person name="Gilroy R."/>
        </authorList>
    </citation>
    <scope>NUCLEOTIDE SEQUENCE</scope>
    <source>
        <strain evidence="17">ChiGjej3B3-7149</strain>
    </source>
</reference>
<evidence type="ECO:0000256" key="12">
    <source>
        <dbReference type="ARBA" id="ARBA00023125"/>
    </source>
</evidence>
<dbReference type="Pfam" id="PF11799">
    <property type="entry name" value="IMS_C"/>
    <property type="match status" value="1"/>
</dbReference>
<dbReference type="GO" id="GO:0005829">
    <property type="term" value="C:cytosol"/>
    <property type="evidence" value="ECO:0007669"/>
    <property type="project" value="TreeGrafter"/>
</dbReference>
<comment type="catalytic activity">
    <reaction evidence="14 15">
        <text>DNA(n) + a 2'-deoxyribonucleoside 5'-triphosphate = DNA(n+1) + diphosphate</text>
        <dbReference type="Rhea" id="RHEA:22508"/>
        <dbReference type="Rhea" id="RHEA-COMP:17339"/>
        <dbReference type="Rhea" id="RHEA-COMP:17340"/>
        <dbReference type="ChEBI" id="CHEBI:33019"/>
        <dbReference type="ChEBI" id="CHEBI:61560"/>
        <dbReference type="ChEBI" id="CHEBI:173112"/>
        <dbReference type="EC" id="2.7.7.7"/>
    </reaction>
</comment>
<keyword evidence="11 15" id="KW-0239">DNA-directed DNA polymerase</keyword>
<feature type="domain" description="UmuC" evidence="16">
    <location>
        <begin position="5"/>
        <end position="186"/>
    </location>
</feature>
<evidence type="ECO:0000313" key="17">
    <source>
        <dbReference type="EMBL" id="HIR54335.1"/>
    </source>
</evidence>
<dbReference type="InterPro" id="IPR036775">
    <property type="entry name" value="DNA_pol_Y-fam_lit_finger_sf"/>
</dbReference>
<keyword evidence="10 15" id="KW-0460">Magnesium</keyword>
<feature type="active site" evidence="15">
    <location>
        <position position="106"/>
    </location>
</feature>
<evidence type="ECO:0000256" key="1">
    <source>
        <dbReference type="ARBA" id="ARBA00004496"/>
    </source>
</evidence>
<dbReference type="InterPro" id="IPR017961">
    <property type="entry name" value="DNA_pol_Y-fam_little_finger"/>
</dbReference>
<dbReference type="AlphaFoldDB" id="A0A9D1DK39"/>
<dbReference type="SUPFAM" id="SSF100879">
    <property type="entry name" value="Lesion bypass DNA polymerase (Y-family), little finger domain"/>
    <property type="match status" value="1"/>
</dbReference>
<keyword evidence="8 15" id="KW-0479">Metal-binding</keyword>
<dbReference type="InterPro" id="IPR022880">
    <property type="entry name" value="DNApol_IV"/>
</dbReference>
<dbReference type="Pfam" id="PF00817">
    <property type="entry name" value="IMS"/>
    <property type="match status" value="1"/>
</dbReference>
<keyword evidence="7 15" id="KW-0235">DNA replication</keyword>
<dbReference type="EC" id="2.7.7.7" evidence="15"/>
<feature type="site" description="Substrate discrimination" evidence="15">
    <location>
        <position position="14"/>
    </location>
</feature>
<keyword evidence="3 15" id="KW-0515">Mutator protein</keyword>
<dbReference type="EMBL" id="DVHH01000052">
    <property type="protein sequence ID" value="HIR54335.1"/>
    <property type="molecule type" value="Genomic_DNA"/>
</dbReference>
<dbReference type="GO" id="GO:0009432">
    <property type="term" value="P:SOS response"/>
    <property type="evidence" value="ECO:0007669"/>
    <property type="project" value="TreeGrafter"/>
</dbReference>
<evidence type="ECO:0000256" key="7">
    <source>
        <dbReference type="ARBA" id="ARBA00022705"/>
    </source>
</evidence>
<feature type="binding site" evidence="15">
    <location>
        <position position="105"/>
    </location>
    <ligand>
        <name>Mg(2+)</name>
        <dbReference type="ChEBI" id="CHEBI:18420"/>
    </ligand>
</feature>
<dbReference type="GO" id="GO:0003684">
    <property type="term" value="F:damaged DNA binding"/>
    <property type="evidence" value="ECO:0007669"/>
    <property type="project" value="InterPro"/>
</dbReference>
<name>A0A9D1DK39_9FIRM</name>
<accession>A0A9D1DK39</accession>
<dbReference type="InterPro" id="IPR001126">
    <property type="entry name" value="UmuC"/>
</dbReference>
<keyword evidence="4 15" id="KW-0963">Cytoplasm</keyword>
<comment type="subunit">
    <text evidence="15">Monomer.</text>
</comment>
<sequence>MDRVILHSDINACYASVELLFRPELRGRPVAVGGDEERRHGIVLAKSEEAKRAGVKTGMTLWQARTLCPELVVLPPRFDRYIHYSREVQRIYSEYTDRREPFGIDESWLDITGCLRAGEGERCAKEIGARIKRELGLTVSVGVSWNKVFAKLGSDYRKPDAVTVIDRANYRDIVWPLPAEELLFVGRSTRVRLAALGIHTIGDLARTEERVLKLRLGKMGELLHAYANGLDNSPVLREGEYPPAKSVGNGTTTPRDMRSLEDAMPVVVSLCECVGARLRRMGMRAGVLTLELRSPELSWISHRRCLARHTDCDRELLETALGLLREAHEWPAPLRSLAVRAEGLIPSAAPEQLDLFTDRADLERQRRLDAAVDRLRGRFGSGAVQRGAVFADPEMAVPPAQEEFSFVRKLG</sequence>
<dbReference type="SUPFAM" id="SSF56672">
    <property type="entry name" value="DNA/RNA polymerases"/>
    <property type="match status" value="1"/>
</dbReference>
<keyword evidence="13 15" id="KW-0234">DNA repair</keyword>
<dbReference type="InterPro" id="IPR043502">
    <property type="entry name" value="DNA/RNA_pol_sf"/>
</dbReference>
<dbReference type="Pfam" id="PF21999">
    <property type="entry name" value="IMS_HHH_1"/>
    <property type="match status" value="1"/>
</dbReference>
<dbReference type="GO" id="GO:0000287">
    <property type="term" value="F:magnesium ion binding"/>
    <property type="evidence" value="ECO:0007669"/>
    <property type="project" value="UniProtKB-UniRule"/>
</dbReference>
<dbReference type="Proteomes" id="UP000824238">
    <property type="component" value="Unassembled WGS sequence"/>
</dbReference>
<dbReference type="InterPro" id="IPR050116">
    <property type="entry name" value="DNA_polymerase-Y"/>
</dbReference>
<organism evidence="17 18">
    <name type="scientific">Candidatus Scatomorpha intestinigallinarum</name>
    <dbReference type="NCBI Taxonomy" id="2840923"/>
    <lineage>
        <taxon>Bacteria</taxon>
        <taxon>Bacillati</taxon>
        <taxon>Bacillota</taxon>
        <taxon>Clostridia</taxon>
        <taxon>Eubacteriales</taxon>
        <taxon>Candidatus Scatomorpha</taxon>
    </lineage>
</organism>
<dbReference type="CDD" id="cd03586">
    <property type="entry name" value="PolY_Pol_IV_kappa"/>
    <property type="match status" value="1"/>
</dbReference>
<gene>
    <name evidence="15" type="primary">dinB</name>
    <name evidence="17" type="ORF">IAD36_01880</name>
</gene>
<evidence type="ECO:0000256" key="5">
    <source>
        <dbReference type="ARBA" id="ARBA00022679"/>
    </source>
</evidence>
<keyword evidence="12 15" id="KW-0238">DNA-binding</keyword>
<dbReference type="InterPro" id="IPR053848">
    <property type="entry name" value="IMS_HHH_1"/>
</dbReference>
<proteinExistence type="inferred from homology"/>
<evidence type="ECO:0000256" key="2">
    <source>
        <dbReference type="ARBA" id="ARBA00010945"/>
    </source>
</evidence>
<comment type="function">
    <text evidence="15">Poorly processive, error-prone DNA polymerase involved in untargeted mutagenesis. Copies undamaged DNA at stalled replication forks, which arise in vivo from mismatched or misaligned primer ends. These misaligned primers can be extended by PolIV. Exhibits no 3'-5' exonuclease (proofreading) activity. May be involved in translesional synthesis, in conjunction with the beta clamp from PolIII.</text>
</comment>
<dbReference type="PANTHER" id="PTHR11076:SF33">
    <property type="entry name" value="DNA POLYMERASE KAPPA"/>
    <property type="match status" value="1"/>
</dbReference>
<dbReference type="GO" id="GO:0006261">
    <property type="term" value="P:DNA-templated DNA replication"/>
    <property type="evidence" value="ECO:0007669"/>
    <property type="project" value="UniProtKB-UniRule"/>
</dbReference>
<evidence type="ECO:0000256" key="4">
    <source>
        <dbReference type="ARBA" id="ARBA00022490"/>
    </source>
</evidence>
<keyword evidence="5 15" id="KW-0808">Transferase</keyword>
<evidence type="ECO:0000256" key="11">
    <source>
        <dbReference type="ARBA" id="ARBA00022932"/>
    </source>
</evidence>
<dbReference type="HAMAP" id="MF_01113">
    <property type="entry name" value="DNApol_IV"/>
    <property type="match status" value="1"/>
</dbReference>
<evidence type="ECO:0000256" key="10">
    <source>
        <dbReference type="ARBA" id="ARBA00022842"/>
    </source>
</evidence>
<evidence type="ECO:0000313" key="18">
    <source>
        <dbReference type="Proteomes" id="UP000824238"/>
    </source>
</evidence>
<dbReference type="Gene3D" id="3.30.70.270">
    <property type="match status" value="1"/>
</dbReference>
<reference evidence="17" key="2">
    <citation type="journal article" date="2021" name="PeerJ">
        <title>Extensive microbial diversity within the chicken gut microbiome revealed by metagenomics and culture.</title>
        <authorList>
            <person name="Gilroy R."/>
            <person name="Ravi A."/>
            <person name="Getino M."/>
            <person name="Pursley I."/>
            <person name="Horton D.L."/>
            <person name="Alikhan N.F."/>
            <person name="Baker D."/>
            <person name="Gharbi K."/>
            <person name="Hall N."/>
            <person name="Watson M."/>
            <person name="Adriaenssens E.M."/>
            <person name="Foster-Nyarko E."/>
            <person name="Jarju S."/>
            <person name="Secka A."/>
            <person name="Antonio M."/>
            <person name="Oren A."/>
            <person name="Chaudhuri R.R."/>
            <person name="La Ragione R."/>
            <person name="Hildebrand F."/>
            <person name="Pallen M.J."/>
        </authorList>
    </citation>
    <scope>NUCLEOTIDE SEQUENCE</scope>
    <source>
        <strain evidence="17">ChiGjej3B3-7149</strain>
    </source>
</reference>
<dbReference type="PROSITE" id="PS50173">
    <property type="entry name" value="UMUC"/>
    <property type="match status" value="1"/>
</dbReference>
<feature type="binding site" evidence="15">
    <location>
        <position position="9"/>
    </location>
    <ligand>
        <name>Mg(2+)</name>
        <dbReference type="ChEBI" id="CHEBI:18420"/>
    </ligand>
</feature>
<dbReference type="GO" id="GO:0006281">
    <property type="term" value="P:DNA repair"/>
    <property type="evidence" value="ECO:0007669"/>
    <property type="project" value="UniProtKB-UniRule"/>
</dbReference>
<comment type="similarity">
    <text evidence="2 15">Belongs to the DNA polymerase type-Y family.</text>
</comment>
<dbReference type="Gene3D" id="3.30.1490.100">
    <property type="entry name" value="DNA polymerase, Y-family, little finger domain"/>
    <property type="match status" value="1"/>
</dbReference>
<dbReference type="GO" id="GO:0003887">
    <property type="term" value="F:DNA-directed DNA polymerase activity"/>
    <property type="evidence" value="ECO:0007669"/>
    <property type="project" value="UniProtKB-UniRule"/>
</dbReference>
<comment type="caution">
    <text evidence="17">The sequence shown here is derived from an EMBL/GenBank/DDBJ whole genome shotgun (WGS) entry which is preliminary data.</text>
</comment>
<evidence type="ECO:0000256" key="14">
    <source>
        <dbReference type="ARBA" id="ARBA00049244"/>
    </source>
</evidence>
<evidence type="ECO:0000256" key="15">
    <source>
        <dbReference type="HAMAP-Rule" id="MF_01113"/>
    </source>
</evidence>
<evidence type="ECO:0000256" key="6">
    <source>
        <dbReference type="ARBA" id="ARBA00022695"/>
    </source>
</evidence>
<dbReference type="GO" id="GO:0042276">
    <property type="term" value="P:error-prone translesion synthesis"/>
    <property type="evidence" value="ECO:0007669"/>
    <property type="project" value="TreeGrafter"/>
</dbReference>
<evidence type="ECO:0000256" key="8">
    <source>
        <dbReference type="ARBA" id="ARBA00022723"/>
    </source>
</evidence>
<comment type="subcellular location">
    <subcellularLocation>
        <location evidence="1 15">Cytoplasm</location>
    </subcellularLocation>
</comment>
<comment type="cofactor">
    <cofactor evidence="15">
        <name>Mg(2+)</name>
        <dbReference type="ChEBI" id="CHEBI:18420"/>
    </cofactor>
    <text evidence="15">Binds 2 magnesium ions per subunit.</text>
</comment>
<dbReference type="Gene3D" id="1.10.150.20">
    <property type="entry name" value="5' to 3' exonuclease, C-terminal subdomain"/>
    <property type="match status" value="1"/>
</dbReference>